<dbReference type="Proteomes" id="UP000479000">
    <property type="component" value="Unassembled WGS sequence"/>
</dbReference>
<gene>
    <name evidence="1" type="ORF">NTEN_LOCUS11058</name>
</gene>
<name>A0A6H5GSM5_9HEMI</name>
<accession>A0A6H5GSM5</accession>
<dbReference type="EMBL" id="CADCXU010016554">
    <property type="protein sequence ID" value="CAB0005581.1"/>
    <property type="molecule type" value="Genomic_DNA"/>
</dbReference>
<protein>
    <submittedName>
        <fullName evidence="1">Uncharacterized protein</fullName>
    </submittedName>
</protein>
<dbReference type="AlphaFoldDB" id="A0A6H5GSM5"/>
<sequence>MKIEEKQALIVDCEAEINNLEWRICQTKETGGSTSYLESCLKRQQIALAALTAQPVISDDTKRMDWLCAHCVEVRYPLMYGSREMFRAQQDSEEWDLPHHTTLREQVDAAIANEVQE</sequence>
<reference evidence="1 2" key="1">
    <citation type="submission" date="2020-02" db="EMBL/GenBank/DDBJ databases">
        <authorList>
            <person name="Ferguson B K."/>
        </authorList>
    </citation>
    <scope>NUCLEOTIDE SEQUENCE [LARGE SCALE GENOMIC DNA]</scope>
</reference>
<proteinExistence type="predicted"/>
<evidence type="ECO:0000313" key="2">
    <source>
        <dbReference type="Proteomes" id="UP000479000"/>
    </source>
</evidence>
<organism evidence="1 2">
    <name type="scientific">Nesidiocoris tenuis</name>
    <dbReference type="NCBI Taxonomy" id="355587"/>
    <lineage>
        <taxon>Eukaryota</taxon>
        <taxon>Metazoa</taxon>
        <taxon>Ecdysozoa</taxon>
        <taxon>Arthropoda</taxon>
        <taxon>Hexapoda</taxon>
        <taxon>Insecta</taxon>
        <taxon>Pterygota</taxon>
        <taxon>Neoptera</taxon>
        <taxon>Paraneoptera</taxon>
        <taxon>Hemiptera</taxon>
        <taxon>Heteroptera</taxon>
        <taxon>Panheteroptera</taxon>
        <taxon>Cimicomorpha</taxon>
        <taxon>Miridae</taxon>
        <taxon>Dicyphina</taxon>
        <taxon>Nesidiocoris</taxon>
    </lineage>
</organism>
<keyword evidence="2" id="KW-1185">Reference proteome</keyword>
<evidence type="ECO:0000313" key="1">
    <source>
        <dbReference type="EMBL" id="CAB0005581.1"/>
    </source>
</evidence>